<keyword evidence="2" id="KW-1185">Reference proteome</keyword>
<evidence type="ECO:0000313" key="2">
    <source>
        <dbReference type="Proteomes" id="UP001163324"/>
    </source>
</evidence>
<comment type="caution">
    <text evidence="1">The sequence shown here is derived from an EMBL/GenBank/DDBJ whole genome shotgun (WGS) entry which is preliminary data.</text>
</comment>
<organism evidence="1 2">
    <name type="scientific">Trichothecium roseum</name>
    <dbReference type="NCBI Taxonomy" id="47278"/>
    <lineage>
        <taxon>Eukaryota</taxon>
        <taxon>Fungi</taxon>
        <taxon>Dikarya</taxon>
        <taxon>Ascomycota</taxon>
        <taxon>Pezizomycotina</taxon>
        <taxon>Sordariomycetes</taxon>
        <taxon>Hypocreomycetidae</taxon>
        <taxon>Hypocreales</taxon>
        <taxon>Hypocreales incertae sedis</taxon>
        <taxon>Trichothecium</taxon>
    </lineage>
</organism>
<sequence>MANQYSLISAYCPSNTILLHPPPRETAQRDNHIIRLFSQTRVTVVTSSSMSREPEYRDQMWYSGIAKPPQLEPGQTWDMEVTYAEAGGASKRPRTKPRLRVYISQRDDGQHNGYYNEGEDGGGGGGGDGAFCGVDNEFLDGHLIFEPRHTEDCHAGTTHHVFRICGLVFTQAAAGSMWHLRCYLLDAPAPLDSALAMIFVLDGREEEGEGGRTARLVGKNKGGAAETWSGGPLVAIYGTESDGSDISLHLRHKN</sequence>
<dbReference type="EMBL" id="CM047940">
    <property type="protein sequence ID" value="KAI9904584.1"/>
    <property type="molecule type" value="Genomic_DNA"/>
</dbReference>
<evidence type="ECO:0000313" key="1">
    <source>
        <dbReference type="EMBL" id="KAI9904584.1"/>
    </source>
</evidence>
<protein>
    <submittedName>
        <fullName evidence="1">Uncharacterized protein</fullName>
    </submittedName>
</protein>
<dbReference type="Proteomes" id="UP001163324">
    <property type="component" value="Chromosome 1"/>
</dbReference>
<accession>A0ACC0VDU9</accession>
<proteinExistence type="predicted"/>
<reference evidence="1" key="1">
    <citation type="submission" date="2022-10" db="EMBL/GenBank/DDBJ databases">
        <title>Complete Genome of Trichothecium roseum strain YXFP-22015, a Plant Pathogen Isolated from Citrus.</title>
        <authorList>
            <person name="Wang Y."/>
            <person name="Zhu L."/>
        </authorList>
    </citation>
    <scope>NUCLEOTIDE SEQUENCE</scope>
    <source>
        <strain evidence="1">YXFP-22015</strain>
    </source>
</reference>
<name>A0ACC0VDU9_9HYPO</name>
<gene>
    <name evidence="1" type="ORF">N3K66_001113</name>
</gene>